<dbReference type="SUPFAM" id="SSF51735">
    <property type="entry name" value="NAD(P)-binding Rossmann-fold domains"/>
    <property type="match status" value="1"/>
</dbReference>
<dbReference type="Pfam" id="PF13460">
    <property type="entry name" value="NAD_binding_10"/>
    <property type="match status" value="1"/>
</dbReference>
<reference evidence="2 3" key="1">
    <citation type="submission" date="2019-04" db="EMBL/GenBank/DDBJ databases">
        <title>Azoarcus rhizosphaerae sp. nov. isolated from rhizosphere of Ficus religiosa.</title>
        <authorList>
            <person name="Lin S.-Y."/>
            <person name="Hameed A."/>
            <person name="Hsu Y.-H."/>
            <person name="Young C.-C."/>
        </authorList>
    </citation>
    <scope>NUCLEOTIDE SEQUENCE [LARGE SCALE GENOMIC DNA]</scope>
    <source>
        <strain evidence="2 3">CC-YHH848</strain>
    </source>
</reference>
<dbReference type="GO" id="GO:0005737">
    <property type="term" value="C:cytoplasm"/>
    <property type="evidence" value="ECO:0007669"/>
    <property type="project" value="TreeGrafter"/>
</dbReference>
<evidence type="ECO:0000259" key="1">
    <source>
        <dbReference type="Pfam" id="PF13460"/>
    </source>
</evidence>
<dbReference type="CDD" id="cd05266">
    <property type="entry name" value="SDR_a4"/>
    <property type="match status" value="1"/>
</dbReference>
<dbReference type="PANTHER" id="PTHR48079">
    <property type="entry name" value="PROTEIN YEEZ"/>
    <property type="match status" value="1"/>
</dbReference>
<dbReference type="OrthoDB" id="9808276at2"/>
<name>A0A4S4ANR8_9RHOO</name>
<accession>A0A4S4ANR8</accession>
<feature type="domain" description="NAD(P)-binding" evidence="1">
    <location>
        <begin position="8"/>
        <end position="200"/>
    </location>
</feature>
<protein>
    <submittedName>
        <fullName evidence="2">SDR family oxidoreductase</fullName>
    </submittedName>
</protein>
<evidence type="ECO:0000313" key="2">
    <source>
        <dbReference type="EMBL" id="THF61294.1"/>
    </source>
</evidence>
<dbReference type="GO" id="GO:0004029">
    <property type="term" value="F:aldehyde dehydrogenase (NAD+) activity"/>
    <property type="evidence" value="ECO:0007669"/>
    <property type="project" value="TreeGrafter"/>
</dbReference>
<dbReference type="PANTHER" id="PTHR48079:SF6">
    <property type="entry name" value="NAD(P)-BINDING DOMAIN-CONTAINING PROTEIN-RELATED"/>
    <property type="match status" value="1"/>
</dbReference>
<dbReference type="EMBL" id="SSOD01000007">
    <property type="protein sequence ID" value="THF61294.1"/>
    <property type="molecule type" value="Genomic_DNA"/>
</dbReference>
<proteinExistence type="predicted"/>
<dbReference type="AlphaFoldDB" id="A0A4S4ANR8"/>
<dbReference type="InterPro" id="IPR016040">
    <property type="entry name" value="NAD(P)-bd_dom"/>
</dbReference>
<comment type="caution">
    <text evidence="2">The sequence shown here is derived from an EMBL/GenBank/DDBJ whole genome shotgun (WGS) entry which is preliminary data.</text>
</comment>
<evidence type="ECO:0000313" key="3">
    <source>
        <dbReference type="Proteomes" id="UP000307956"/>
    </source>
</evidence>
<sequence>MKRILIVGSGDVARRAIPWLARRFRVLALVRDAAAGPALRALGAVPVRGDLDDRRSLARLAGVADAVLHFAPPPATGTTDPRTAHLLAALARGSLPRCIVYISTTGVYGDCGGQAVDETRPRRPQTARARRRVDAEDRLRAFGRRHALRVSLLRAPGIYAADRLPLERLRRGDPVLRAEEDVHTNHIHADDLARLACAALFRGRGGRAYNAADDTHMTMGAYFDLLADRFGLPRPPRLTRAEIAARLSPMALSFMSESRVLSNARLRRELRVGLRYPTVLHSLPIAIAQENPSPCS</sequence>
<dbReference type="InterPro" id="IPR036291">
    <property type="entry name" value="NAD(P)-bd_dom_sf"/>
</dbReference>
<dbReference type="RefSeq" id="WP_136384999.1">
    <property type="nucleotide sequence ID" value="NZ_SSOD01000007.1"/>
</dbReference>
<keyword evidence="3" id="KW-1185">Reference proteome</keyword>
<organism evidence="2 3">
    <name type="scientific">Pseudothauera rhizosphaerae</name>
    <dbReference type="NCBI Taxonomy" id="2565932"/>
    <lineage>
        <taxon>Bacteria</taxon>
        <taxon>Pseudomonadati</taxon>
        <taxon>Pseudomonadota</taxon>
        <taxon>Betaproteobacteria</taxon>
        <taxon>Rhodocyclales</taxon>
        <taxon>Zoogloeaceae</taxon>
        <taxon>Pseudothauera</taxon>
    </lineage>
</organism>
<dbReference type="Gene3D" id="3.40.50.720">
    <property type="entry name" value="NAD(P)-binding Rossmann-like Domain"/>
    <property type="match status" value="1"/>
</dbReference>
<dbReference type="InterPro" id="IPR051783">
    <property type="entry name" value="NAD(P)-dependent_oxidoreduct"/>
</dbReference>
<dbReference type="Proteomes" id="UP000307956">
    <property type="component" value="Unassembled WGS sequence"/>
</dbReference>
<gene>
    <name evidence="2" type="ORF">E6O51_10760</name>
</gene>